<accession>A0ABT6RAB4</accession>
<dbReference type="PANTHER" id="PTHR30164">
    <property type="entry name" value="MTFA PEPTIDASE"/>
    <property type="match status" value="1"/>
</dbReference>
<dbReference type="InterPro" id="IPR042252">
    <property type="entry name" value="MtfA_N"/>
</dbReference>
<gene>
    <name evidence="2" type="ORF">QJ048_06880</name>
</gene>
<dbReference type="InterPro" id="IPR010384">
    <property type="entry name" value="MtfA_fam"/>
</dbReference>
<sequence length="266" mass="30836">MEPMQAIYIIVFVLVLVIYLLREKKRKPVALPGNYDDMMEKHVAFYRNLSQEDQAKFIDKVKDFLSYVRIHGVNTEVTELDKMLVAASAVIPIFGFDEWRYHNVKDVLLYPGSFNNENFSTQDGELRTLGMVGDGAMQQVVVFSLPSLREGFRREKDKENTGIHEFVHLLDKEDGAVDGVPEILITKQYTIPWLKFMSQEIGKMKNKRSDINIYGATNKAEFFAVASEYFFQQPHLFKEKHPELFELLEKIFHQDIDEDGDVGEKN</sequence>
<organism evidence="2 3">
    <name type="scientific">Pinibacter soli</name>
    <dbReference type="NCBI Taxonomy" id="3044211"/>
    <lineage>
        <taxon>Bacteria</taxon>
        <taxon>Pseudomonadati</taxon>
        <taxon>Bacteroidota</taxon>
        <taxon>Chitinophagia</taxon>
        <taxon>Chitinophagales</taxon>
        <taxon>Chitinophagaceae</taxon>
        <taxon>Pinibacter</taxon>
    </lineage>
</organism>
<dbReference type="RefSeq" id="WP_282333607.1">
    <property type="nucleotide sequence ID" value="NZ_JASBRG010000004.1"/>
</dbReference>
<dbReference type="Pfam" id="PF06167">
    <property type="entry name" value="Peptidase_M90"/>
    <property type="match status" value="1"/>
</dbReference>
<keyword evidence="3" id="KW-1185">Reference proteome</keyword>
<feature type="transmembrane region" description="Helical" evidence="1">
    <location>
        <begin position="6"/>
        <end position="22"/>
    </location>
</feature>
<protein>
    <submittedName>
        <fullName evidence="2">Zinc-dependent peptidase</fullName>
    </submittedName>
</protein>
<dbReference type="PANTHER" id="PTHR30164:SF2">
    <property type="entry name" value="PROTEIN MTFA"/>
    <property type="match status" value="1"/>
</dbReference>
<evidence type="ECO:0000313" key="2">
    <source>
        <dbReference type="EMBL" id="MDI3319490.1"/>
    </source>
</evidence>
<dbReference type="Gene3D" id="3.40.390.10">
    <property type="entry name" value="Collagenase (Catalytic Domain)"/>
    <property type="match status" value="1"/>
</dbReference>
<evidence type="ECO:0000256" key="1">
    <source>
        <dbReference type="SAM" id="Phobius"/>
    </source>
</evidence>
<evidence type="ECO:0000313" key="3">
    <source>
        <dbReference type="Proteomes" id="UP001226434"/>
    </source>
</evidence>
<keyword evidence="1" id="KW-0812">Transmembrane</keyword>
<dbReference type="SUPFAM" id="SSF55486">
    <property type="entry name" value="Metalloproteases ('zincins'), catalytic domain"/>
    <property type="match status" value="1"/>
</dbReference>
<dbReference type="CDD" id="cd20169">
    <property type="entry name" value="Peptidase_M90_mtfA"/>
    <property type="match status" value="1"/>
</dbReference>
<reference evidence="2 3" key="1">
    <citation type="submission" date="2023-05" db="EMBL/GenBank/DDBJ databases">
        <title>Genome sequence of Pinibacter sp. MAH-24.</title>
        <authorList>
            <person name="Huq M.A."/>
        </authorList>
    </citation>
    <scope>NUCLEOTIDE SEQUENCE [LARGE SCALE GENOMIC DNA]</scope>
    <source>
        <strain evidence="2 3">MAH-24</strain>
    </source>
</reference>
<proteinExistence type="predicted"/>
<dbReference type="Proteomes" id="UP001226434">
    <property type="component" value="Unassembled WGS sequence"/>
</dbReference>
<keyword evidence="1" id="KW-0472">Membrane</keyword>
<dbReference type="Gene3D" id="1.10.472.150">
    <property type="entry name" value="Glucose-regulated metallo-peptidase M90, N-terminal domain"/>
    <property type="match status" value="1"/>
</dbReference>
<dbReference type="EMBL" id="JASBRG010000004">
    <property type="protein sequence ID" value="MDI3319490.1"/>
    <property type="molecule type" value="Genomic_DNA"/>
</dbReference>
<name>A0ABT6RAB4_9BACT</name>
<dbReference type="InterPro" id="IPR024079">
    <property type="entry name" value="MetalloPept_cat_dom_sf"/>
</dbReference>
<comment type="caution">
    <text evidence="2">The sequence shown here is derived from an EMBL/GenBank/DDBJ whole genome shotgun (WGS) entry which is preliminary data.</text>
</comment>
<keyword evidence="1" id="KW-1133">Transmembrane helix</keyword>